<proteinExistence type="predicted"/>
<dbReference type="Proteomes" id="UP000062788">
    <property type="component" value="Unassembled WGS sequence"/>
</dbReference>
<dbReference type="RefSeq" id="WP_059516322.1">
    <property type="nucleotide sequence ID" value="NZ_LOWA01000026.1"/>
</dbReference>
<sequence length="164" mass="18023">MCVQTFLPEAPVEAFNLGVVGRRVWPVEIQFNAMFIRPALARRLHVWTADLSAFYEPQRRHADEKSAGGRSSLLFRSALLWITDYLGKLSGVELTEPERHAAFQLLCTLPDSACVKDFVAAASAAKVKQVGLPESVALPSGVACRAARTAFVERRIVVTVRVAD</sequence>
<reference evidence="1 2" key="1">
    <citation type="submission" date="2015-11" db="EMBL/GenBank/DDBJ databases">
        <title>Expanding the genomic diversity of Burkholderia species for the development of highly accurate diagnostics.</title>
        <authorList>
            <person name="Sahl J."/>
            <person name="Keim P."/>
            <person name="Wagner D."/>
        </authorList>
    </citation>
    <scope>NUCLEOTIDE SEQUENCE [LARGE SCALE GENOMIC DNA]</scope>
    <source>
        <strain evidence="1 2">TSV85</strain>
    </source>
</reference>
<keyword evidence="2" id="KW-1185">Reference proteome</keyword>
<evidence type="ECO:0000313" key="1">
    <source>
        <dbReference type="EMBL" id="KVE27594.1"/>
    </source>
</evidence>
<comment type="caution">
    <text evidence="1">The sequence shown here is derived from an EMBL/GenBank/DDBJ whole genome shotgun (WGS) entry which is preliminary data.</text>
</comment>
<protein>
    <submittedName>
        <fullName evidence="1">Uncharacterized protein</fullName>
    </submittedName>
</protein>
<dbReference type="AlphaFoldDB" id="A0A118DP67"/>
<accession>A0A118DP67</accession>
<gene>
    <name evidence="1" type="ORF">WS67_11285</name>
</gene>
<organism evidence="1 2">
    <name type="scientific">Burkholderia singularis</name>
    <dbReference type="NCBI Taxonomy" id="1503053"/>
    <lineage>
        <taxon>Bacteria</taxon>
        <taxon>Pseudomonadati</taxon>
        <taxon>Pseudomonadota</taxon>
        <taxon>Betaproteobacteria</taxon>
        <taxon>Burkholderiales</taxon>
        <taxon>Burkholderiaceae</taxon>
        <taxon>Burkholderia</taxon>
        <taxon>pseudomallei group</taxon>
    </lineage>
</organism>
<dbReference type="EMBL" id="LOWA01000026">
    <property type="protein sequence ID" value="KVE27594.1"/>
    <property type="molecule type" value="Genomic_DNA"/>
</dbReference>
<evidence type="ECO:0000313" key="2">
    <source>
        <dbReference type="Proteomes" id="UP000062788"/>
    </source>
</evidence>
<name>A0A118DP67_9BURK</name>